<dbReference type="GO" id="GO:0005829">
    <property type="term" value="C:cytosol"/>
    <property type="evidence" value="ECO:0007669"/>
    <property type="project" value="TreeGrafter"/>
</dbReference>
<dbReference type="AlphaFoldDB" id="A0A512NF82"/>
<evidence type="ECO:0000256" key="1">
    <source>
        <dbReference type="ARBA" id="ARBA00022490"/>
    </source>
</evidence>
<protein>
    <submittedName>
        <fullName evidence="5">Protein FdhE</fullName>
    </submittedName>
</protein>
<sequence>MLFNGKWTGNPHGGVKAPQAVILPDPATRFSRTATRLAALAAGHPMAEWLDFMASLARAQHAVAGVMGPLGSPSRPEAEDVIEVTPPIAASVHRRAPIWREGLALLLDGIDIGPAPALARLVIESLRDSGADGQEALADSVLRGSVDAADVGASVFTAAALQVYFTRLAESLPVSSLRLLPRRGLCPSCGSTPVCGVVNESGEVRGARYLHCSLCATAWNHVRAVCITCSQSRSLALGAIKGDSGAARVEICGDCGTYAKMFYQSGDLDVDPVADDLATLSLDVLAGEEGWSRHASNPLLRIR</sequence>
<feature type="domain" description="FdhE N-terminal" evidence="2">
    <location>
        <begin position="19"/>
        <end position="177"/>
    </location>
</feature>
<proteinExistence type="predicted"/>
<dbReference type="Gene3D" id="3.90.1670.10">
    <property type="entry name" value="FdhE-like domain"/>
    <property type="match status" value="1"/>
</dbReference>
<dbReference type="PANTHER" id="PTHR37689:SF1">
    <property type="entry name" value="PROTEIN FDHE"/>
    <property type="match status" value="1"/>
</dbReference>
<feature type="domain" description="FdhE C-terminal" evidence="4">
    <location>
        <begin position="226"/>
        <end position="300"/>
    </location>
</feature>
<dbReference type="SUPFAM" id="SSF144020">
    <property type="entry name" value="FdhE-like"/>
    <property type="match status" value="1"/>
</dbReference>
<dbReference type="InterPro" id="IPR006452">
    <property type="entry name" value="Formate_DH_accessory"/>
</dbReference>
<evidence type="ECO:0000259" key="2">
    <source>
        <dbReference type="Pfam" id="PF04216"/>
    </source>
</evidence>
<keyword evidence="1" id="KW-0963">Cytoplasm</keyword>
<accession>A0A512NF82</accession>
<dbReference type="GO" id="GO:0051604">
    <property type="term" value="P:protein maturation"/>
    <property type="evidence" value="ECO:0007669"/>
    <property type="project" value="TreeGrafter"/>
</dbReference>
<dbReference type="InterPro" id="IPR024064">
    <property type="entry name" value="FdhE-like_sf"/>
</dbReference>
<dbReference type="NCBIfam" id="TIGR01562">
    <property type="entry name" value="FdhE"/>
    <property type="match status" value="1"/>
</dbReference>
<dbReference type="CDD" id="cd16341">
    <property type="entry name" value="FdhE"/>
    <property type="match status" value="1"/>
</dbReference>
<name>A0A512NF82_9HYPH</name>
<feature type="domain" description="FdhE central" evidence="3">
    <location>
        <begin position="185"/>
        <end position="223"/>
    </location>
</feature>
<keyword evidence="6" id="KW-1185">Reference proteome</keyword>
<comment type="caution">
    <text evidence="5">The sequence shown here is derived from an EMBL/GenBank/DDBJ whole genome shotgun (WGS) entry which is preliminary data.</text>
</comment>
<dbReference type="Proteomes" id="UP000321058">
    <property type="component" value="Unassembled WGS sequence"/>
</dbReference>
<dbReference type="PANTHER" id="PTHR37689">
    <property type="entry name" value="PROTEIN FDHE"/>
    <property type="match status" value="1"/>
</dbReference>
<reference evidence="5 6" key="1">
    <citation type="submission" date="2019-07" db="EMBL/GenBank/DDBJ databases">
        <title>Whole genome shotgun sequence of Reyranella soli NBRC 108950.</title>
        <authorList>
            <person name="Hosoyama A."/>
            <person name="Uohara A."/>
            <person name="Ohji S."/>
            <person name="Ichikawa N."/>
        </authorList>
    </citation>
    <scope>NUCLEOTIDE SEQUENCE [LARGE SCALE GENOMIC DNA]</scope>
    <source>
        <strain evidence="5 6">NBRC 108950</strain>
    </source>
</reference>
<dbReference type="RefSeq" id="WP_246158723.1">
    <property type="nucleotide sequence ID" value="NZ_BKAJ01000083.1"/>
</dbReference>
<evidence type="ECO:0000259" key="3">
    <source>
        <dbReference type="Pfam" id="PF24859"/>
    </source>
</evidence>
<organism evidence="5 6">
    <name type="scientific">Reyranella soli</name>
    <dbReference type="NCBI Taxonomy" id="1230389"/>
    <lineage>
        <taxon>Bacteria</taxon>
        <taxon>Pseudomonadati</taxon>
        <taxon>Pseudomonadota</taxon>
        <taxon>Alphaproteobacteria</taxon>
        <taxon>Hyphomicrobiales</taxon>
        <taxon>Reyranellaceae</taxon>
        <taxon>Reyranella</taxon>
    </lineage>
</organism>
<dbReference type="EMBL" id="BKAJ01000083">
    <property type="protein sequence ID" value="GEP57599.1"/>
    <property type="molecule type" value="Genomic_DNA"/>
</dbReference>
<evidence type="ECO:0000313" key="5">
    <source>
        <dbReference type="EMBL" id="GEP57599.1"/>
    </source>
</evidence>
<gene>
    <name evidence="5" type="primary">fdhE_1</name>
    <name evidence="5" type="ORF">RSO01_47650</name>
</gene>
<evidence type="ECO:0000259" key="4">
    <source>
        <dbReference type="Pfam" id="PF24860"/>
    </source>
</evidence>
<dbReference type="PIRSF" id="PIRSF018296">
    <property type="entry name" value="Format_dh_formtn"/>
    <property type="match status" value="1"/>
</dbReference>
<evidence type="ECO:0000313" key="6">
    <source>
        <dbReference type="Proteomes" id="UP000321058"/>
    </source>
</evidence>
<dbReference type="Pfam" id="PF24860">
    <property type="entry name" value="FdhE_C"/>
    <property type="match status" value="1"/>
</dbReference>
<dbReference type="InterPro" id="IPR056796">
    <property type="entry name" value="FdhE_C"/>
</dbReference>
<dbReference type="GO" id="GO:0008199">
    <property type="term" value="F:ferric iron binding"/>
    <property type="evidence" value="ECO:0007669"/>
    <property type="project" value="TreeGrafter"/>
</dbReference>
<dbReference type="InterPro" id="IPR056774">
    <property type="entry name" value="FdhE_N"/>
</dbReference>
<dbReference type="Pfam" id="PF24859">
    <property type="entry name" value="FdhE_central"/>
    <property type="match status" value="1"/>
</dbReference>
<dbReference type="InterPro" id="IPR056797">
    <property type="entry name" value="FdhE_central"/>
</dbReference>
<dbReference type="Pfam" id="PF04216">
    <property type="entry name" value="FdhE_N"/>
    <property type="match status" value="1"/>
</dbReference>